<evidence type="ECO:0000256" key="1">
    <source>
        <dbReference type="SAM" id="MobiDB-lite"/>
    </source>
</evidence>
<comment type="caution">
    <text evidence="2">The sequence shown here is derived from an EMBL/GenBank/DDBJ whole genome shotgun (WGS) entry which is preliminary data.</text>
</comment>
<dbReference type="RefSeq" id="WP_266280649.1">
    <property type="nucleotide sequence ID" value="NZ_JAPKNF010000001.1"/>
</dbReference>
<evidence type="ECO:0000313" key="2">
    <source>
        <dbReference type="EMBL" id="MDQ0515705.1"/>
    </source>
</evidence>
<feature type="region of interest" description="Disordered" evidence="1">
    <location>
        <begin position="61"/>
        <end position="87"/>
    </location>
</feature>
<organism evidence="2 3">
    <name type="scientific">Kaistia geumhonensis</name>
    <dbReference type="NCBI Taxonomy" id="410839"/>
    <lineage>
        <taxon>Bacteria</taxon>
        <taxon>Pseudomonadati</taxon>
        <taxon>Pseudomonadota</taxon>
        <taxon>Alphaproteobacteria</taxon>
        <taxon>Hyphomicrobiales</taxon>
        <taxon>Kaistiaceae</taxon>
        <taxon>Kaistia</taxon>
    </lineage>
</organism>
<accession>A0ABU0M426</accession>
<reference evidence="2 3" key="1">
    <citation type="submission" date="2023-07" db="EMBL/GenBank/DDBJ databases">
        <title>Genomic Encyclopedia of Type Strains, Phase IV (KMG-IV): sequencing the most valuable type-strain genomes for metagenomic binning, comparative biology and taxonomic classification.</title>
        <authorList>
            <person name="Goeker M."/>
        </authorList>
    </citation>
    <scope>NUCLEOTIDE SEQUENCE [LARGE SCALE GENOMIC DNA]</scope>
    <source>
        <strain evidence="2 3">B1-1</strain>
    </source>
</reference>
<gene>
    <name evidence="2" type="ORF">QO015_001318</name>
</gene>
<sequence length="87" mass="9137">MSEMAGGIEEGARALDARVDDILATHGGDARAAIEVLLLVSDARARSISRGYVRGLLPGRQLAGDGHRWPAYPPGENSMAAPEPEEA</sequence>
<proteinExistence type="predicted"/>
<keyword evidence="3" id="KW-1185">Reference proteome</keyword>
<name>A0ABU0M426_9HYPH</name>
<dbReference type="EMBL" id="JAUSWJ010000001">
    <property type="protein sequence ID" value="MDQ0515705.1"/>
    <property type="molecule type" value="Genomic_DNA"/>
</dbReference>
<dbReference type="Proteomes" id="UP001223743">
    <property type="component" value="Unassembled WGS sequence"/>
</dbReference>
<evidence type="ECO:0000313" key="3">
    <source>
        <dbReference type="Proteomes" id="UP001223743"/>
    </source>
</evidence>
<protein>
    <submittedName>
        <fullName evidence="2">Uncharacterized protein</fullName>
    </submittedName>
</protein>